<evidence type="ECO:0000256" key="9">
    <source>
        <dbReference type="PIRSR" id="PIRSR610347-1"/>
    </source>
</evidence>
<feature type="region of interest" description="Disordered" evidence="12">
    <location>
        <begin position="634"/>
        <end position="653"/>
    </location>
</feature>
<sequence>MIHEEMDGQEEYDLNRALAASMLPQTASVQAGSSIFKRQFFLEGSGPRLGQRDCSKRFYEEIDGQGDYDLHGALVASLLPQPTSQISMQAGSSTLRLQLLSAVPDRAVATIPLPQPASQVSRQSGSSTLGLHLPSTGSEPPRRRHKSDREFEDEGEKNNILEKDEMIEGMKILKEEKRYKAENPVVVPMRYSGGALRLTRTPGRSEVNTVTMEQLVHPYELCSAFVFAFCIDNDYFFRYFPFKRPEENYPGRPHCRILVGRDLAYDGVGKEFANMKTPGPISTTEQKRIIKIAHAKYSELYGRNFHAFYPEKSGNCAHSKIMILIYPDFLRLIITSANFIPVDLVCSDNHWFIQDFPRLSLETAADPDYKKTVFEKELIQHLEDLECPDEFLKMQLRAPVFDFSAAKVYIISSKPGSHSGADARSYGQLRLRDVVRKNILRNSTKDPKLTFEVCVGSVGVLNAQGMVTSLLESCAGGRQISVEGSPALKMVFPTRSDVTESYTPGIGTISSHMDWKALAEDSYLKGLFYHHHSKDLGRMMFHMKSILALRQGAPPTAPPLYMYVGSHNFSAAAWGTVCNENRAESASASSLRLAGVGNLECGVVVRDSDIVGMLETEEWGDVVPYERPSAANKYKKDEWPYRAPPPKEGLPEP</sequence>
<keyword evidence="3" id="KW-0540">Nuclease</keyword>
<proteinExistence type="inferred from homology"/>
<dbReference type="GO" id="GO:0017005">
    <property type="term" value="F:3'-tyrosyl-DNA phosphodiesterase activity"/>
    <property type="evidence" value="ECO:0007669"/>
    <property type="project" value="TreeGrafter"/>
</dbReference>
<comment type="similarity">
    <text evidence="2">Belongs to the tyrosyl-DNA phosphodiesterase family.</text>
</comment>
<feature type="active site" description="Nucleophile" evidence="9">
    <location>
        <position position="318"/>
    </location>
</feature>
<evidence type="ECO:0000313" key="14">
    <source>
        <dbReference type="Proteomes" id="UP001221757"/>
    </source>
</evidence>
<evidence type="ECO:0000256" key="4">
    <source>
        <dbReference type="ARBA" id="ARBA00022763"/>
    </source>
</evidence>
<feature type="compositionally biased region" description="Polar residues" evidence="12">
    <location>
        <begin position="116"/>
        <end position="129"/>
    </location>
</feature>
<evidence type="ECO:0000256" key="10">
    <source>
        <dbReference type="PIRSR" id="PIRSR610347-2"/>
    </source>
</evidence>
<dbReference type="GO" id="GO:0003697">
    <property type="term" value="F:single-stranded DNA binding"/>
    <property type="evidence" value="ECO:0007669"/>
    <property type="project" value="TreeGrafter"/>
</dbReference>
<accession>A0AAD7CUU5</accession>
<evidence type="ECO:0000256" key="5">
    <source>
        <dbReference type="ARBA" id="ARBA00022801"/>
    </source>
</evidence>
<dbReference type="Proteomes" id="UP001221757">
    <property type="component" value="Unassembled WGS sequence"/>
</dbReference>
<evidence type="ECO:0000256" key="8">
    <source>
        <dbReference type="ARBA" id="ARBA00023242"/>
    </source>
</evidence>
<dbReference type="Gene3D" id="3.30.870.10">
    <property type="entry name" value="Endonuclease Chain A"/>
    <property type="match status" value="2"/>
</dbReference>
<feature type="binding site" evidence="10">
    <location>
        <position position="320"/>
    </location>
    <ligand>
        <name>substrate</name>
    </ligand>
</feature>
<organism evidence="13 14">
    <name type="scientific">Mycena rosella</name>
    <name type="common">Pink bonnet</name>
    <name type="synonym">Agaricus rosellus</name>
    <dbReference type="NCBI Taxonomy" id="1033263"/>
    <lineage>
        <taxon>Eukaryota</taxon>
        <taxon>Fungi</taxon>
        <taxon>Dikarya</taxon>
        <taxon>Basidiomycota</taxon>
        <taxon>Agaricomycotina</taxon>
        <taxon>Agaricomycetes</taxon>
        <taxon>Agaricomycetidae</taxon>
        <taxon>Agaricales</taxon>
        <taxon>Marasmiineae</taxon>
        <taxon>Mycenaceae</taxon>
        <taxon>Mycena</taxon>
    </lineage>
</organism>
<protein>
    <submittedName>
        <fullName evidence="13">Tyrosyl-DNA phosphodiesterase-domain-containing protein</fullName>
    </submittedName>
</protein>
<dbReference type="Pfam" id="PF06087">
    <property type="entry name" value="Tyr-DNA_phospho"/>
    <property type="match status" value="1"/>
</dbReference>
<keyword evidence="8" id="KW-0539">Nucleus</keyword>
<dbReference type="SUPFAM" id="SSF56024">
    <property type="entry name" value="Phospholipase D/nuclease"/>
    <property type="match status" value="2"/>
</dbReference>
<gene>
    <name evidence="13" type="ORF">B0H17DRAFT_295953</name>
</gene>
<comment type="subcellular location">
    <subcellularLocation>
        <location evidence="1">Nucleus</location>
    </subcellularLocation>
</comment>
<evidence type="ECO:0000256" key="3">
    <source>
        <dbReference type="ARBA" id="ARBA00022722"/>
    </source>
</evidence>
<feature type="region of interest" description="Disordered" evidence="12">
    <location>
        <begin position="113"/>
        <end position="157"/>
    </location>
</feature>
<keyword evidence="14" id="KW-1185">Reference proteome</keyword>
<evidence type="ECO:0000256" key="6">
    <source>
        <dbReference type="ARBA" id="ARBA00022839"/>
    </source>
</evidence>
<dbReference type="PANTHER" id="PTHR12415:SF0">
    <property type="entry name" value="TYROSYL-DNA PHOSPHODIESTERASE 1"/>
    <property type="match status" value="1"/>
</dbReference>
<keyword evidence="4" id="KW-0227">DNA damage</keyword>
<dbReference type="EMBL" id="JARKIE010000219">
    <property type="protein sequence ID" value="KAJ7664871.1"/>
    <property type="molecule type" value="Genomic_DNA"/>
</dbReference>
<comment type="caution">
    <text evidence="13">The sequence shown here is derived from an EMBL/GenBank/DDBJ whole genome shotgun (WGS) entry which is preliminary data.</text>
</comment>
<dbReference type="GO" id="GO:0003690">
    <property type="term" value="F:double-stranded DNA binding"/>
    <property type="evidence" value="ECO:0007669"/>
    <property type="project" value="TreeGrafter"/>
</dbReference>
<dbReference type="GO" id="GO:0005634">
    <property type="term" value="C:nucleus"/>
    <property type="evidence" value="ECO:0007669"/>
    <property type="project" value="UniProtKB-SubCell"/>
</dbReference>
<evidence type="ECO:0000256" key="1">
    <source>
        <dbReference type="ARBA" id="ARBA00004123"/>
    </source>
</evidence>
<evidence type="ECO:0000256" key="12">
    <source>
        <dbReference type="SAM" id="MobiDB-lite"/>
    </source>
</evidence>
<feature type="active site" description="Proton donor/acceptor" evidence="9">
    <location>
        <position position="542"/>
    </location>
</feature>
<evidence type="ECO:0000256" key="7">
    <source>
        <dbReference type="ARBA" id="ARBA00023204"/>
    </source>
</evidence>
<dbReference type="GO" id="GO:0006281">
    <property type="term" value="P:DNA repair"/>
    <property type="evidence" value="ECO:0007669"/>
    <property type="project" value="UniProtKB-KW"/>
</dbReference>
<feature type="binding site" evidence="10">
    <location>
        <position position="544"/>
    </location>
    <ligand>
        <name>substrate</name>
    </ligand>
</feature>
<evidence type="ECO:0000256" key="2">
    <source>
        <dbReference type="ARBA" id="ARBA00010205"/>
    </source>
</evidence>
<keyword evidence="5" id="KW-0378">Hydrolase</keyword>
<dbReference type="PANTHER" id="PTHR12415">
    <property type="entry name" value="TYROSYL-DNA PHOSPHODIESTERASE 1"/>
    <property type="match status" value="1"/>
</dbReference>
<feature type="site" description="Interaction with DNA" evidence="11">
    <location>
        <position position="570"/>
    </location>
</feature>
<dbReference type="AlphaFoldDB" id="A0AAD7CUU5"/>
<reference evidence="13" key="1">
    <citation type="submission" date="2023-03" db="EMBL/GenBank/DDBJ databases">
        <title>Massive genome expansion in bonnet fungi (Mycena s.s.) driven by repeated elements and novel gene families across ecological guilds.</title>
        <authorList>
            <consortium name="Lawrence Berkeley National Laboratory"/>
            <person name="Harder C.B."/>
            <person name="Miyauchi S."/>
            <person name="Viragh M."/>
            <person name="Kuo A."/>
            <person name="Thoen E."/>
            <person name="Andreopoulos B."/>
            <person name="Lu D."/>
            <person name="Skrede I."/>
            <person name="Drula E."/>
            <person name="Henrissat B."/>
            <person name="Morin E."/>
            <person name="Kohler A."/>
            <person name="Barry K."/>
            <person name="LaButti K."/>
            <person name="Morin E."/>
            <person name="Salamov A."/>
            <person name="Lipzen A."/>
            <person name="Mereny Z."/>
            <person name="Hegedus B."/>
            <person name="Baldrian P."/>
            <person name="Stursova M."/>
            <person name="Weitz H."/>
            <person name="Taylor A."/>
            <person name="Grigoriev I.V."/>
            <person name="Nagy L.G."/>
            <person name="Martin F."/>
            <person name="Kauserud H."/>
        </authorList>
    </citation>
    <scope>NUCLEOTIDE SEQUENCE</scope>
    <source>
        <strain evidence="13">CBHHK067</strain>
    </source>
</reference>
<evidence type="ECO:0000256" key="11">
    <source>
        <dbReference type="PIRSR" id="PIRSR610347-3"/>
    </source>
</evidence>
<name>A0AAD7CUU5_MYCRO</name>
<dbReference type="InterPro" id="IPR010347">
    <property type="entry name" value="Tdp1"/>
</dbReference>
<evidence type="ECO:0000313" key="13">
    <source>
        <dbReference type="EMBL" id="KAJ7664871.1"/>
    </source>
</evidence>
<feature type="compositionally biased region" description="Pro residues" evidence="12">
    <location>
        <begin position="642"/>
        <end position="653"/>
    </location>
</feature>
<keyword evidence="7" id="KW-0234">DNA repair</keyword>
<keyword evidence="6" id="KW-0269">Exonuclease</keyword>
<dbReference type="GO" id="GO:0004527">
    <property type="term" value="F:exonuclease activity"/>
    <property type="evidence" value="ECO:0007669"/>
    <property type="project" value="UniProtKB-KW"/>
</dbReference>